<protein>
    <submittedName>
        <fullName evidence="2">DUF397 domain-containing protein</fullName>
    </submittedName>
</protein>
<dbReference type="RefSeq" id="WP_138452270.1">
    <property type="nucleotide sequence ID" value="NZ_VBUT01000013.1"/>
</dbReference>
<organism evidence="2 3">
    <name type="scientific">Nocardia cyriacigeorgica</name>
    <dbReference type="NCBI Taxonomy" id="135487"/>
    <lineage>
        <taxon>Bacteria</taxon>
        <taxon>Bacillati</taxon>
        <taxon>Actinomycetota</taxon>
        <taxon>Actinomycetes</taxon>
        <taxon>Mycobacteriales</taxon>
        <taxon>Nocardiaceae</taxon>
        <taxon>Nocardia</taxon>
    </lineage>
</organism>
<dbReference type="InterPro" id="IPR007278">
    <property type="entry name" value="DUF397"/>
</dbReference>
<dbReference type="Pfam" id="PF04149">
    <property type="entry name" value="DUF397"/>
    <property type="match status" value="1"/>
</dbReference>
<dbReference type="Proteomes" id="UP000306378">
    <property type="component" value="Unassembled WGS sequence"/>
</dbReference>
<name>A0A5R8NBW4_9NOCA</name>
<reference evidence="2 3" key="1">
    <citation type="submission" date="2019-05" db="EMBL/GenBank/DDBJ databases">
        <title>Genomes sequences of two Nocardia cyriacigeorgica environmental isolates, type strains Nocardia asteroides ATCC 19247 and Nocardia cyriacigeorgica DSM 44484.</title>
        <authorList>
            <person name="Vautrin F."/>
            <person name="Bergeron E."/>
            <person name="Dubost A."/>
            <person name="Abrouk D."/>
            <person name="Rodriguez Nava V."/>
            <person name="Pujic P."/>
        </authorList>
    </citation>
    <scope>NUCLEOTIDE SEQUENCE [LARGE SCALE GENOMIC DNA]</scope>
    <source>
        <strain evidence="2 3">EML 446</strain>
    </source>
</reference>
<dbReference type="AlphaFoldDB" id="A0A5R8NBW4"/>
<feature type="domain" description="DUF397" evidence="1">
    <location>
        <begin position="6"/>
        <end position="58"/>
    </location>
</feature>
<dbReference type="EMBL" id="VBUT01000013">
    <property type="protein sequence ID" value="TLF73150.1"/>
    <property type="molecule type" value="Genomic_DNA"/>
</dbReference>
<accession>A0A5R8NBW4</accession>
<gene>
    <name evidence="2" type="ORF">FEK34_26745</name>
</gene>
<proteinExistence type="predicted"/>
<sequence length="65" mass="7096">MNTDRTWFKSSYSSASQDCVEIAHFDSGRVGVRDSKNPTGPALTFAPAAWDAFLASARRGEFGRP</sequence>
<comment type="caution">
    <text evidence="2">The sequence shown here is derived from an EMBL/GenBank/DDBJ whole genome shotgun (WGS) entry which is preliminary data.</text>
</comment>
<evidence type="ECO:0000313" key="3">
    <source>
        <dbReference type="Proteomes" id="UP000306378"/>
    </source>
</evidence>
<evidence type="ECO:0000259" key="1">
    <source>
        <dbReference type="Pfam" id="PF04149"/>
    </source>
</evidence>
<evidence type="ECO:0000313" key="2">
    <source>
        <dbReference type="EMBL" id="TLF73150.1"/>
    </source>
</evidence>